<proteinExistence type="inferred from homology"/>
<dbReference type="NCBIfam" id="TIGR01352">
    <property type="entry name" value="tonB_Cterm"/>
    <property type="match status" value="1"/>
</dbReference>
<reference evidence="12 13" key="1">
    <citation type="submission" date="2018-03" db="EMBL/GenBank/DDBJ databases">
        <title>Genomic Encyclopedia of Archaeal and Bacterial Type Strains, Phase II (KMG-II): from individual species to whole genera.</title>
        <authorList>
            <person name="Goeker M."/>
        </authorList>
    </citation>
    <scope>NUCLEOTIDE SEQUENCE [LARGE SCALE GENOMIC DNA]</scope>
    <source>
        <strain evidence="12 13">DSM 29057</strain>
    </source>
</reference>
<feature type="signal peptide" evidence="10">
    <location>
        <begin position="1"/>
        <end position="23"/>
    </location>
</feature>
<evidence type="ECO:0000256" key="4">
    <source>
        <dbReference type="ARBA" id="ARBA00022475"/>
    </source>
</evidence>
<protein>
    <submittedName>
        <fullName evidence="12">TonB family protein</fullName>
    </submittedName>
</protein>
<keyword evidence="9" id="KW-0472">Membrane</keyword>
<evidence type="ECO:0000256" key="6">
    <source>
        <dbReference type="ARBA" id="ARBA00022692"/>
    </source>
</evidence>
<dbReference type="Proteomes" id="UP000241964">
    <property type="component" value="Unassembled WGS sequence"/>
</dbReference>
<evidence type="ECO:0000256" key="8">
    <source>
        <dbReference type="ARBA" id="ARBA00022989"/>
    </source>
</evidence>
<name>A0A2P8GJC5_9BACT</name>
<evidence type="ECO:0000313" key="13">
    <source>
        <dbReference type="Proteomes" id="UP000241964"/>
    </source>
</evidence>
<evidence type="ECO:0000256" key="1">
    <source>
        <dbReference type="ARBA" id="ARBA00004383"/>
    </source>
</evidence>
<keyword evidence="8" id="KW-1133">Transmembrane helix</keyword>
<dbReference type="GO" id="GO:0031992">
    <property type="term" value="F:energy transducer activity"/>
    <property type="evidence" value="ECO:0007669"/>
    <property type="project" value="TreeGrafter"/>
</dbReference>
<dbReference type="InterPro" id="IPR006260">
    <property type="entry name" value="TonB/TolA_C"/>
</dbReference>
<gene>
    <name evidence="12" type="ORF">CLV60_101409</name>
</gene>
<evidence type="ECO:0000256" key="5">
    <source>
        <dbReference type="ARBA" id="ARBA00022519"/>
    </source>
</evidence>
<dbReference type="GO" id="GO:0015031">
    <property type="term" value="P:protein transport"/>
    <property type="evidence" value="ECO:0007669"/>
    <property type="project" value="UniProtKB-KW"/>
</dbReference>
<keyword evidence="6" id="KW-0812">Transmembrane</keyword>
<dbReference type="PANTHER" id="PTHR33446:SF2">
    <property type="entry name" value="PROTEIN TONB"/>
    <property type="match status" value="1"/>
</dbReference>
<sequence>MNYLFTPLLFLLPILCAPACARAQVRKAALPLDTGVLNVAQPIVPYDIPSKPSSPSSEKYFGPVEQQPQFPGGTKALYKFIEANLRIPSMAREIGISGKVFTTFTIEITGEITNVTVLRGLGFGCDEEAIRLVESMPNWKPGTQSGKIVKVKYNLPISFMTK</sequence>
<evidence type="ECO:0000256" key="7">
    <source>
        <dbReference type="ARBA" id="ARBA00022927"/>
    </source>
</evidence>
<dbReference type="PROSITE" id="PS52015">
    <property type="entry name" value="TONB_CTD"/>
    <property type="match status" value="1"/>
</dbReference>
<comment type="subcellular location">
    <subcellularLocation>
        <location evidence="1">Cell inner membrane</location>
        <topology evidence="1">Single-pass membrane protein</topology>
        <orientation evidence="1">Periplasmic side</orientation>
    </subcellularLocation>
</comment>
<keyword evidence="4" id="KW-1003">Cell membrane</keyword>
<organism evidence="12 13">
    <name type="scientific">Dyadobacter jiangsuensis</name>
    <dbReference type="NCBI Taxonomy" id="1591085"/>
    <lineage>
        <taxon>Bacteria</taxon>
        <taxon>Pseudomonadati</taxon>
        <taxon>Bacteroidota</taxon>
        <taxon>Cytophagia</taxon>
        <taxon>Cytophagales</taxon>
        <taxon>Spirosomataceae</taxon>
        <taxon>Dyadobacter</taxon>
    </lineage>
</organism>
<dbReference type="EMBL" id="PYAS01000001">
    <property type="protein sequence ID" value="PSL34040.1"/>
    <property type="molecule type" value="Genomic_DNA"/>
</dbReference>
<evidence type="ECO:0000256" key="9">
    <source>
        <dbReference type="ARBA" id="ARBA00023136"/>
    </source>
</evidence>
<dbReference type="GO" id="GO:0098797">
    <property type="term" value="C:plasma membrane protein complex"/>
    <property type="evidence" value="ECO:0007669"/>
    <property type="project" value="TreeGrafter"/>
</dbReference>
<keyword evidence="5" id="KW-0997">Cell inner membrane</keyword>
<feature type="chain" id="PRO_5015186542" evidence="10">
    <location>
        <begin position="24"/>
        <end position="162"/>
    </location>
</feature>
<dbReference type="RefSeq" id="WP_106593700.1">
    <property type="nucleotide sequence ID" value="NZ_PYAS01000001.1"/>
</dbReference>
<feature type="domain" description="TonB C-terminal" evidence="11">
    <location>
        <begin position="72"/>
        <end position="162"/>
    </location>
</feature>
<dbReference type="SUPFAM" id="SSF74653">
    <property type="entry name" value="TolA/TonB C-terminal domain"/>
    <property type="match status" value="1"/>
</dbReference>
<dbReference type="Pfam" id="PF03544">
    <property type="entry name" value="TonB_C"/>
    <property type="match status" value="1"/>
</dbReference>
<dbReference type="InterPro" id="IPR051045">
    <property type="entry name" value="TonB-dependent_transducer"/>
</dbReference>
<dbReference type="AlphaFoldDB" id="A0A2P8GJC5"/>
<keyword evidence="7" id="KW-0653">Protein transport</keyword>
<keyword evidence="10" id="KW-0732">Signal</keyword>
<comment type="similarity">
    <text evidence="2">Belongs to the TonB family.</text>
</comment>
<comment type="caution">
    <text evidence="12">The sequence shown here is derived from an EMBL/GenBank/DDBJ whole genome shotgun (WGS) entry which is preliminary data.</text>
</comment>
<dbReference type="PANTHER" id="PTHR33446">
    <property type="entry name" value="PROTEIN TONB-RELATED"/>
    <property type="match status" value="1"/>
</dbReference>
<evidence type="ECO:0000256" key="2">
    <source>
        <dbReference type="ARBA" id="ARBA00006555"/>
    </source>
</evidence>
<keyword evidence="3" id="KW-0813">Transport</keyword>
<keyword evidence="13" id="KW-1185">Reference proteome</keyword>
<dbReference type="Gene3D" id="3.30.1150.10">
    <property type="match status" value="1"/>
</dbReference>
<dbReference type="OrthoDB" id="9812355at2"/>
<evidence type="ECO:0000256" key="3">
    <source>
        <dbReference type="ARBA" id="ARBA00022448"/>
    </source>
</evidence>
<dbReference type="GO" id="GO:0055085">
    <property type="term" value="P:transmembrane transport"/>
    <property type="evidence" value="ECO:0007669"/>
    <property type="project" value="InterPro"/>
</dbReference>
<evidence type="ECO:0000313" key="12">
    <source>
        <dbReference type="EMBL" id="PSL34040.1"/>
    </source>
</evidence>
<accession>A0A2P8GJC5</accession>
<evidence type="ECO:0000259" key="11">
    <source>
        <dbReference type="PROSITE" id="PS52015"/>
    </source>
</evidence>
<evidence type="ECO:0000256" key="10">
    <source>
        <dbReference type="SAM" id="SignalP"/>
    </source>
</evidence>
<dbReference type="InterPro" id="IPR037682">
    <property type="entry name" value="TonB_C"/>
</dbReference>